<keyword evidence="2" id="KW-0804">Transcription</keyword>
<dbReference type="InterPro" id="IPR053340">
    <property type="entry name" value="PTF2"/>
</dbReference>
<dbReference type="OrthoDB" id="511529at2759"/>
<dbReference type="SUPFAM" id="SSF47954">
    <property type="entry name" value="Cyclin-like"/>
    <property type="match status" value="1"/>
</dbReference>
<organism evidence="4 5">
    <name type="scientific">Adiantum capillus-veneris</name>
    <name type="common">Maidenhair fern</name>
    <dbReference type="NCBI Taxonomy" id="13818"/>
    <lineage>
        <taxon>Eukaryota</taxon>
        <taxon>Viridiplantae</taxon>
        <taxon>Streptophyta</taxon>
        <taxon>Embryophyta</taxon>
        <taxon>Tracheophyta</taxon>
        <taxon>Polypodiopsida</taxon>
        <taxon>Polypodiidae</taxon>
        <taxon>Polypodiales</taxon>
        <taxon>Pteridineae</taxon>
        <taxon>Pteridaceae</taxon>
        <taxon>Vittarioideae</taxon>
        <taxon>Adiantum</taxon>
    </lineage>
</organism>
<dbReference type="InterPro" id="IPR000812">
    <property type="entry name" value="TFIIB"/>
</dbReference>
<feature type="region of interest" description="Disordered" evidence="3">
    <location>
        <begin position="413"/>
        <end position="437"/>
    </location>
</feature>
<keyword evidence="5" id="KW-1185">Reference proteome</keyword>
<name>A0A9D4UPY9_ADICA</name>
<dbReference type="Gene3D" id="1.10.472.170">
    <property type="match status" value="1"/>
</dbReference>
<dbReference type="PRINTS" id="PR00685">
    <property type="entry name" value="TIFACTORIIB"/>
</dbReference>
<dbReference type="PANTHER" id="PTHR48428:SF1">
    <property type="entry name" value="PLANT-SPECIFIC TFIIB-RELATED PROTEIN PTF2"/>
    <property type="match status" value="1"/>
</dbReference>
<feature type="compositionally biased region" description="Basic and acidic residues" evidence="3">
    <location>
        <begin position="413"/>
        <end position="429"/>
    </location>
</feature>
<comment type="caution">
    <text evidence="4">The sequence shown here is derived from an EMBL/GenBank/DDBJ whole genome shotgun (WGS) entry which is preliminary data.</text>
</comment>
<dbReference type="CDD" id="cd00043">
    <property type="entry name" value="CYCLIN_SF"/>
    <property type="match status" value="1"/>
</dbReference>
<gene>
    <name evidence="4" type="ORF">GOP47_0014046</name>
</gene>
<keyword evidence="1" id="KW-0805">Transcription regulation</keyword>
<sequence length="591" mass="65942">MESGNACEGCGLECMTFDVGTGVFACEACGLVRQDTVLRHVDFDDEGSRVGTYVGGRGTVGSLGVGRQAWSFAPGSRIGFRSDHRKRYTIAKLDELASLLRLPKDKVDDVKHMLDIITEEKWGAHSWIDLLIATCIYIVSRKHSLPLSAAEIATTLNCPVKDILRVYQRVLDHMDMQSTPFDSAVYFDKIMSHHPAFVAMERDALRRSSRQGHCLLRYGVEWSLAAGRHPLALVAAVAVIIGKANNIKVDLNLVSRELHVNPATSRLRLKEYMTSLVGFAQLLPWGKDITLKTLSRHLPFLLQYLETRVKMDGGRQVAKTCGVASNPHENGVMEEVALRHIAKALYVKYGPKIRSVLENQPFDVVKDEDPGPLPDEAIAPVIKKQKVGSDTTECSSLKEAKLENQAIRGERAERMTKSDGKLETGEHRTWKPLPPCFMANGETTAKRSAKIEAAKRRIVTVKLEMASQLASEGNEEFIVRKALQLKDSQFSASMHVNDDAKAHDRALDDEDFLIQYCLIRGAHEDILKAGYYRLALSTPPVQPDREIMSDADLLKYFKTPREIEFLESLSEGDIPYPWLTIDELEAQSGLE</sequence>
<evidence type="ECO:0000256" key="2">
    <source>
        <dbReference type="ARBA" id="ARBA00023163"/>
    </source>
</evidence>
<evidence type="ECO:0000313" key="5">
    <source>
        <dbReference type="Proteomes" id="UP000886520"/>
    </source>
</evidence>
<evidence type="ECO:0000313" key="4">
    <source>
        <dbReference type="EMBL" id="KAI5071795.1"/>
    </source>
</evidence>
<protein>
    <submittedName>
        <fullName evidence="4">Uncharacterized protein</fullName>
    </submittedName>
</protein>
<accession>A0A9D4UPY9</accession>
<dbReference type="AlphaFoldDB" id="A0A9D4UPY9"/>
<proteinExistence type="predicted"/>
<evidence type="ECO:0000256" key="3">
    <source>
        <dbReference type="SAM" id="MobiDB-lite"/>
    </source>
</evidence>
<dbReference type="PANTHER" id="PTHR48428">
    <property type="entry name" value="PLANT-SPECIFIC TFIIB-RELATED PROTEIN PTF2"/>
    <property type="match status" value="1"/>
</dbReference>
<evidence type="ECO:0000256" key="1">
    <source>
        <dbReference type="ARBA" id="ARBA00023015"/>
    </source>
</evidence>
<dbReference type="GO" id="GO:0070897">
    <property type="term" value="P:transcription preinitiation complex assembly"/>
    <property type="evidence" value="ECO:0007669"/>
    <property type="project" value="InterPro"/>
</dbReference>
<reference evidence="4" key="1">
    <citation type="submission" date="2021-01" db="EMBL/GenBank/DDBJ databases">
        <title>Adiantum capillus-veneris genome.</title>
        <authorList>
            <person name="Fang Y."/>
            <person name="Liao Q."/>
        </authorList>
    </citation>
    <scope>NUCLEOTIDE SEQUENCE</scope>
    <source>
        <strain evidence="4">H3</strain>
        <tissue evidence="4">Leaf</tissue>
    </source>
</reference>
<dbReference type="InterPro" id="IPR036915">
    <property type="entry name" value="Cyclin-like_sf"/>
</dbReference>
<dbReference type="Proteomes" id="UP000886520">
    <property type="component" value="Chromosome 13"/>
</dbReference>
<dbReference type="EMBL" id="JABFUD020000013">
    <property type="protein sequence ID" value="KAI5071795.1"/>
    <property type="molecule type" value="Genomic_DNA"/>
</dbReference>